<sequence>MDRRDFLKWQMKGALWLAAGASGLNAIGGASQALAAAEPDISVVRGAPGAATRAAVDLLGGMKRFVKPGQKVVIKPNMSFDTPAEAGSNTHPLVLRELMLMCQEAGASRVLILDNPLRGAEACLQGSGIPEPCNAVMANSVQMVQNESMFSSVEIRGAAQMASTQVMKAVLESDVLIAAPAAKSHGATGVSLAVKGQMGLILEREIMHSRYNLDTSIVDLASLLKADLTVVDAIYVLSTGGPYGPGKVLKEDTIIASADMVAADAQTVSMFEWYGRRFQPRQVPHIKLAHERGLGRMDVENMTVKTVRL</sequence>
<dbReference type="HOGENOM" id="CLU_044970_0_0_7"/>
<dbReference type="KEGG" id="dbr:Deba_2116"/>
<evidence type="ECO:0000313" key="3">
    <source>
        <dbReference type="Proteomes" id="UP000009047"/>
    </source>
</evidence>
<dbReference type="Proteomes" id="UP000009047">
    <property type="component" value="Chromosome"/>
</dbReference>
<name>E1QIG4_DESB2</name>
<dbReference type="InterPro" id="IPR007160">
    <property type="entry name" value="DUF362"/>
</dbReference>
<dbReference type="STRING" id="644282.Deba_2116"/>
<dbReference type="OrthoDB" id="9785671at2"/>
<protein>
    <recommendedName>
        <fullName evidence="1">DUF362 domain-containing protein</fullName>
    </recommendedName>
</protein>
<keyword evidence="3" id="KW-1185">Reference proteome</keyword>
<evidence type="ECO:0000259" key="1">
    <source>
        <dbReference type="Pfam" id="PF04015"/>
    </source>
</evidence>
<feature type="domain" description="DUF362" evidence="1">
    <location>
        <begin position="72"/>
        <end position="267"/>
    </location>
</feature>
<organism evidence="2 3">
    <name type="scientific">Desulfarculus baarsii (strain ATCC 33931 / DSM 2075 / LMG 7858 / VKM B-1802 / 2st14)</name>
    <dbReference type="NCBI Taxonomy" id="644282"/>
    <lineage>
        <taxon>Bacteria</taxon>
        <taxon>Pseudomonadati</taxon>
        <taxon>Thermodesulfobacteriota</taxon>
        <taxon>Desulfarculia</taxon>
        <taxon>Desulfarculales</taxon>
        <taxon>Desulfarculaceae</taxon>
        <taxon>Desulfarculus</taxon>
    </lineage>
</organism>
<proteinExistence type="predicted"/>
<accession>E1QIG4</accession>
<dbReference type="eggNOG" id="COG2006">
    <property type="taxonomic scope" value="Bacteria"/>
</dbReference>
<reference evidence="2 3" key="1">
    <citation type="journal article" date="2010" name="Stand. Genomic Sci.">
        <title>Complete genome sequence of Desulfarculus baarsii type strain (2st14).</title>
        <authorList>
            <person name="Sun H."/>
            <person name="Spring S."/>
            <person name="Lapidus A."/>
            <person name="Davenport K."/>
            <person name="Del Rio T.G."/>
            <person name="Tice H."/>
            <person name="Nolan M."/>
            <person name="Copeland A."/>
            <person name="Cheng J.F."/>
            <person name="Lucas S."/>
            <person name="Tapia R."/>
            <person name="Goodwin L."/>
            <person name="Pitluck S."/>
            <person name="Ivanova N."/>
            <person name="Pagani I."/>
            <person name="Mavromatis K."/>
            <person name="Ovchinnikova G."/>
            <person name="Pati A."/>
            <person name="Chen A."/>
            <person name="Palaniappan K."/>
            <person name="Hauser L."/>
            <person name="Chang Y.J."/>
            <person name="Jeffries C.D."/>
            <person name="Detter J.C."/>
            <person name="Han C."/>
            <person name="Rohde M."/>
            <person name="Brambilla E."/>
            <person name="Goker M."/>
            <person name="Woyke T."/>
            <person name="Bristow J."/>
            <person name="Eisen J.A."/>
            <person name="Markowitz V."/>
            <person name="Hugenholtz P."/>
            <person name="Kyrpides N.C."/>
            <person name="Klenk H.P."/>
            <person name="Land M."/>
        </authorList>
    </citation>
    <scope>NUCLEOTIDE SEQUENCE [LARGE SCALE GENOMIC DNA]</scope>
    <source>
        <strain evidence="3">ATCC 33931 / DSM 2075 / LMG 7858 / VKM B-1802 / 2st14</strain>
    </source>
</reference>
<evidence type="ECO:0000313" key="2">
    <source>
        <dbReference type="EMBL" id="ADK85481.1"/>
    </source>
</evidence>
<dbReference type="Pfam" id="PF04015">
    <property type="entry name" value="DUF362"/>
    <property type="match status" value="1"/>
</dbReference>
<dbReference type="EMBL" id="CP002085">
    <property type="protein sequence ID" value="ADK85481.1"/>
    <property type="molecule type" value="Genomic_DNA"/>
</dbReference>
<gene>
    <name evidence="2" type="ordered locus">Deba_2116</name>
</gene>
<dbReference type="AlphaFoldDB" id="E1QIG4"/>
<dbReference type="RefSeq" id="WP_013258922.1">
    <property type="nucleotide sequence ID" value="NC_014365.1"/>
</dbReference>